<dbReference type="CDD" id="cd06261">
    <property type="entry name" value="TM_PBP2"/>
    <property type="match status" value="1"/>
</dbReference>
<dbReference type="PANTHER" id="PTHR43744:SF12">
    <property type="entry name" value="ABC TRANSPORTER PERMEASE PROTEIN MG189-RELATED"/>
    <property type="match status" value="1"/>
</dbReference>
<evidence type="ECO:0000313" key="10">
    <source>
        <dbReference type="EMBL" id="NUW45482.1"/>
    </source>
</evidence>
<sequence length="307" mass="32589">MVSVEAGGGRAGRRDRAGGAGGATTGPAHRVQPATVVVLALLFAAAVYFLLPVVWVLVAATKSTADLFGTFGLWSPRPQLGANLGRLFGTGDGLFGRWVLNSFLYAGLGALAATLLSAAAGYAMAKYPFRGREALFNLVLAGVLVPSTVLALPTYLIFSQAGLTGSFWSVLLPSVVSPFGVYLARIHAHAAIPDALLESARLDGAGEYRIFFRIGLKIMSPALVTIFLFQFIGVWNNYFLPLVMLSDQRLYPVTLGLALWNSQTFRDPAFFELTVTGAAVSALLLVLTMASLQRFWRAGLTAGSVKG</sequence>
<comment type="caution">
    <text evidence="10">The sequence shown here is derived from an EMBL/GenBank/DDBJ whole genome shotgun (WGS) entry which is preliminary data.</text>
</comment>
<protein>
    <submittedName>
        <fullName evidence="10">Carbohydrate ABC transporter permease</fullName>
    </submittedName>
</protein>
<evidence type="ECO:0000259" key="9">
    <source>
        <dbReference type="PROSITE" id="PS50928"/>
    </source>
</evidence>
<dbReference type="AlphaFoldDB" id="A0A7Y6MF04"/>
<gene>
    <name evidence="10" type="ORF">HT134_35980</name>
</gene>
<name>A0A7Y6MF04_9ACTN</name>
<dbReference type="EMBL" id="JABWGO010000012">
    <property type="protein sequence ID" value="NUW45482.1"/>
    <property type="molecule type" value="Genomic_DNA"/>
</dbReference>
<feature type="transmembrane region" description="Helical" evidence="7">
    <location>
        <begin position="269"/>
        <end position="290"/>
    </location>
</feature>
<reference evidence="10 11" key="1">
    <citation type="submission" date="2020-06" db="EMBL/GenBank/DDBJ databases">
        <authorList>
            <person name="Chanama M."/>
        </authorList>
    </citation>
    <scope>NUCLEOTIDE SEQUENCE [LARGE SCALE GENOMIC DNA]</scope>
    <source>
        <strain evidence="10 11">TBRC6557</strain>
    </source>
</reference>
<evidence type="ECO:0000256" key="7">
    <source>
        <dbReference type="RuleBase" id="RU363032"/>
    </source>
</evidence>
<evidence type="ECO:0000256" key="8">
    <source>
        <dbReference type="SAM" id="MobiDB-lite"/>
    </source>
</evidence>
<feature type="transmembrane region" description="Helical" evidence="7">
    <location>
        <begin position="218"/>
        <end position="240"/>
    </location>
</feature>
<organism evidence="10 11">
    <name type="scientific">Nonomuraea rhodomycinica</name>
    <dbReference type="NCBI Taxonomy" id="1712872"/>
    <lineage>
        <taxon>Bacteria</taxon>
        <taxon>Bacillati</taxon>
        <taxon>Actinomycetota</taxon>
        <taxon>Actinomycetes</taxon>
        <taxon>Streptosporangiales</taxon>
        <taxon>Streptosporangiaceae</taxon>
        <taxon>Nonomuraea</taxon>
    </lineage>
</organism>
<accession>A0A7Y6MF04</accession>
<keyword evidence="6 7" id="KW-0472">Membrane</keyword>
<dbReference type="GO" id="GO:0055085">
    <property type="term" value="P:transmembrane transport"/>
    <property type="evidence" value="ECO:0007669"/>
    <property type="project" value="InterPro"/>
</dbReference>
<evidence type="ECO:0000313" key="11">
    <source>
        <dbReference type="Proteomes" id="UP000546126"/>
    </source>
</evidence>
<comment type="subcellular location">
    <subcellularLocation>
        <location evidence="1 7">Cell membrane</location>
        <topology evidence="1 7">Multi-pass membrane protein</topology>
    </subcellularLocation>
</comment>
<evidence type="ECO:0000256" key="6">
    <source>
        <dbReference type="ARBA" id="ARBA00023136"/>
    </source>
</evidence>
<comment type="similarity">
    <text evidence="7">Belongs to the binding-protein-dependent transport system permease family.</text>
</comment>
<evidence type="ECO:0000256" key="4">
    <source>
        <dbReference type="ARBA" id="ARBA00022692"/>
    </source>
</evidence>
<dbReference type="RefSeq" id="WP_175604947.1">
    <property type="nucleotide sequence ID" value="NZ_JABWGO010000012.1"/>
</dbReference>
<dbReference type="InterPro" id="IPR000515">
    <property type="entry name" value="MetI-like"/>
</dbReference>
<dbReference type="GO" id="GO:0005886">
    <property type="term" value="C:plasma membrane"/>
    <property type="evidence" value="ECO:0007669"/>
    <property type="project" value="UniProtKB-SubCell"/>
</dbReference>
<keyword evidence="11" id="KW-1185">Reference proteome</keyword>
<feature type="domain" description="ABC transmembrane type-1" evidence="9">
    <location>
        <begin position="99"/>
        <end position="291"/>
    </location>
</feature>
<keyword evidence="5 7" id="KW-1133">Transmembrane helix</keyword>
<dbReference type="InterPro" id="IPR035906">
    <property type="entry name" value="MetI-like_sf"/>
</dbReference>
<dbReference type="Pfam" id="PF00528">
    <property type="entry name" value="BPD_transp_1"/>
    <property type="match status" value="1"/>
</dbReference>
<feature type="transmembrane region" description="Helical" evidence="7">
    <location>
        <begin position="36"/>
        <end position="58"/>
    </location>
</feature>
<dbReference type="SUPFAM" id="SSF161098">
    <property type="entry name" value="MetI-like"/>
    <property type="match status" value="1"/>
</dbReference>
<keyword evidence="3" id="KW-1003">Cell membrane</keyword>
<evidence type="ECO:0000256" key="5">
    <source>
        <dbReference type="ARBA" id="ARBA00022989"/>
    </source>
</evidence>
<feature type="transmembrane region" description="Helical" evidence="7">
    <location>
        <begin position="103"/>
        <end position="123"/>
    </location>
</feature>
<proteinExistence type="inferred from homology"/>
<evidence type="ECO:0000256" key="1">
    <source>
        <dbReference type="ARBA" id="ARBA00004651"/>
    </source>
</evidence>
<feature type="transmembrane region" description="Helical" evidence="7">
    <location>
        <begin position="164"/>
        <end position="184"/>
    </location>
</feature>
<dbReference type="PANTHER" id="PTHR43744">
    <property type="entry name" value="ABC TRANSPORTER PERMEASE PROTEIN MG189-RELATED-RELATED"/>
    <property type="match status" value="1"/>
</dbReference>
<keyword evidence="2 7" id="KW-0813">Transport</keyword>
<keyword evidence="4 7" id="KW-0812">Transmembrane</keyword>
<feature type="compositionally biased region" description="Gly residues" evidence="8">
    <location>
        <begin position="1"/>
        <end position="10"/>
    </location>
</feature>
<dbReference type="PROSITE" id="PS50928">
    <property type="entry name" value="ABC_TM1"/>
    <property type="match status" value="1"/>
</dbReference>
<dbReference type="Proteomes" id="UP000546126">
    <property type="component" value="Unassembled WGS sequence"/>
</dbReference>
<evidence type="ECO:0000256" key="3">
    <source>
        <dbReference type="ARBA" id="ARBA00022475"/>
    </source>
</evidence>
<feature type="transmembrane region" description="Helical" evidence="7">
    <location>
        <begin position="135"/>
        <end position="158"/>
    </location>
</feature>
<dbReference type="Gene3D" id="1.10.3720.10">
    <property type="entry name" value="MetI-like"/>
    <property type="match status" value="1"/>
</dbReference>
<feature type="region of interest" description="Disordered" evidence="8">
    <location>
        <begin position="1"/>
        <end position="27"/>
    </location>
</feature>
<evidence type="ECO:0000256" key="2">
    <source>
        <dbReference type="ARBA" id="ARBA00022448"/>
    </source>
</evidence>